<feature type="region of interest" description="Disordered" evidence="2">
    <location>
        <begin position="649"/>
        <end position="673"/>
    </location>
</feature>
<dbReference type="GO" id="GO:0005813">
    <property type="term" value="C:centrosome"/>
    <property type="evidence" value="ECO:0007669"/>
    <property type="project" value="InterPro"/>
</dbReference>
<evidence type="ECO:0000256" key="1">
    <source>
        <dbReference type="SAM" id="Coils"/>
    </source>
</evidence>
<feature type="compositionally biased region" description="Basic and acidic residues" evidence="2">
    <location>
        <begin position="148"/>
        <end position="159"/>
    </location>
</feature>
<feature type="region of interest" description="Disordered" evidence="2">
    <location>
        <begin position="705"/>
        <end position="771"/>
    </location>
</feature>
<protein>
    <submittedName>
        <fullName evidence="3">Centrosome and spindle pole-associated protein 1</fullName>
    </submittedName>
</protein>
<evidence type="ECO:0000313" key="3">
    <source>
        <dbReference type="EMBL" id="TNN66027.1"/>
    </source>
</evidence>
<keyword evidence="4" id="KW-1185">Reference proteome</keyword>
<dbReference type="EMBL" id="SRLO01000226">
    <property type="protein sequence ID" value="TNN66027.1"/>
    <property type="molecule type" value="Genomic_DNA"/>
</dbReference>
<feature type="compositionally biased region" description="Basic and acidic residues" evidence="2">
    <location>
        <begin position="971"/>
        <end position="982"/>
    </location>
</feature>
<dbReference type="OrthoDB" id="10044099at2759"/>
<accession>A0A4Z2HJS1</accession>
<name>A0A4Z2HJS1_9TELE</name>
<sequence length="1042" mass="118363">MDDELENFIRERKARMAEDKASLEHNPPYMEIQAKPHRAYDSTAKENIPPRSIVQEKEDSCSVGLPLGIEYERKKQRLQHELRMDYRRYMAQQHLLESQAAVLPKQKPPCRSDAAPLTEGSRGSHRARRLAEVATPEADEEQSAVPPRHCERLGKPLDRDSEEEEEEEEYFKELDLVDGRRRLHIGVEASYEKRRDYKTDGREKRENPGGRGSRAPTRNEDVEFATGLKIGAADAEDALQRRKERYRQELQEQIAEQHRNKRREKDLELKVAARAANDPERPFLNSTTQPDRIREFGLCRRGAHRALEPSATGDGATSSRGFPNNVKMGVRDGETPLPPPEQPHVAFQSPLLDYSAALGIGGGGLSPSSHPAAPSFSRAADTPRISAFPPPHHPPSAPSEAYRSPYAEPHHYYGTRTLLDPNAAYYGHLSVPPVPSSEAAAVDPHARAFPSDASGSSRDRIVSYREALKQQIQQQQERRRSEREEEERYEARLEADMKNHQPWGRGGGGAPLRDGTGNLIADLHQMHKLNEEAYINPEQWQRRAAAAAATAARSAEPPDPNQRVSGTVAECSSHDTRFTHVQTSQFARGSVFSNQPTQQQLHQQDEYKAYLKQQIDEKMLKKAEEREQTRLEEEKEEKRLAEQRARIQREYEEEQERKNRKETEQRAKNAELIQLAERKKKEVERKKTEAEEEERAALRRQYEMERQARVCREPSPPIPALQKRNGGLQQYTPRPPTADSRRSTAPLSERSLSGLQSPPVPARRNQLRAAGDQRDVFSELSALRRHLRSEEKRLEGRLRQVDWEGLATPLSDRHRERPQVDVFDMARLRLQAPVRRPNSRNTETRNLLRTHNEVGVTGSRRWDYRDQQLSSRGSTVQDDYLDLSPPRQTDYLTSVMGRSARGSLLESESAFIDPLGEAFPEPEDAPVLSARERRRMSKRPQHPQGRDASSRPFGQQDDYAYLAGDGQEAGRGGERASRDRSGRPMSLSRQSNAAGSVALSSVGSSPPRFSVETLATDPWMRPGTTDTPTCSDRRPPRRERLT</sequence>
<organism evidence="3 4">
    <name type="scientific">Liparis tanakae</name>
    <name type="common">Tanaka's snailfish</name>
    <dbReference type="NCBI Taxonomy" id="230148"/>
    <lineage>
        <taxon>Eukaryota</taxon>
        <taxon>Metazoa</taxon>
        <taxon>Chordata</taxon>
        <taxon>Craniata</taxon>
        <taxon>Vertebrata</taxon>
        <taxon>Euteleostomi</taxon>
        <taxon>Actinopterygii</taxon>
        <taxon>Neopterygii</taxon>
        <taxon>Teleostei</taxon>
        <taxon>Neoteleostei</taxon>
        <taxon>Acanthomorphata</taxon>
        <taxon>Eupercaria</taxon>
        <taxon>Perciformes</taxon>
        <taxon>Cottioidei</taxon>
        <taxon>Cottales</taxon>
        <taxon>Liparidae</taxon>
        <taxon>Liparis</taxon>
    </lineage>
</organism>
<feature type="region of interest" description="Disordered" evidence="2">
    <location>
        <begin position="545"/>
        <end position="566"/>
    </location>
</feature>
<dbReference type="GO" id="GO:0005874">
    <property type="term" value="C:microtubule"/>
    <property type="evidence" value="ECO:0007669"/>
    <property type="project" value="InterPro"/>
</dbReference>
<proteinExistence type="predicted"/>
<dbReference type="GO" id="GO:0032467">
    <property type="term" value="P:positive regulation of cytokinesis"/>
    <property type="evidence" value="ECO:0007669"/>
    <property type="project" value="InterPro"/>
</dbReference>
<dbReference type="AlphaFoldDB" id="A0A4Z2HJS1"/>
<feature type="region of interest" description="Disordered" evidence="2">
    <location>
        <begin position="435"/>
        <end position="459"/>
    </location>
</feature>
<feature type="compositionally biased region" description="Low complexity" evidence="2">
    <location>
        <begin position="366"/>
        <end position="380"/>
    </location>
</feature>
<feature type="region of interest" description="Disordered" evidence="2">
    <location>
        <begin position="915"/>
        <end position="1042"/>
    </location>
</feature>
<keyword evidence="1" id="KW-0175">Coiled coil</keyword>
<feature type="coiled-coil region" evidence="1">
    <location>
        <begin position="464"/>
        <end position="492"/>
    </location>
</feature>
<feature type="region of interest" description="Disordered" evidence="2">
    <location>
        <begin position="104"/>
        <end position="173"/>
    </location>
</feature>
<evidence type="ECO:0000313" key="4">
    <source>
        <dbReference type="Proteomes" id="UP000314294"/>
    </source>
</evidence>
<comment type="caution">
    <text evidence="3">The sequence shown here is derived from an EMBL/GenBank/DDBJ whole genome shotgun (WGS) entry which is preliminary data.</text>
</comment>
<dbReference type="PANTHER" id="PTHR21616">
    <property type="entry name" value="CENTROSOME SPINDLE POLE ASSOCIATED PROTEIN"/>
    <property type="match status" value="1"/>
</dbReference>
<feature type="compositionally biased region" description="Basic and acidic residues" evidence="2">
    <location>
        <begin position="190"/>
        <end position="208"/>
    </location>
</feature>
<feature type="compositionally biased region" description="Basic and acidic residues" evidence="2">
    <location>
        <begin position="1031"/>
        <end position="1042"/>
    </location>
</feature>
<dbReference type="PANTHER" id="PTHR21616:SF2">
    <property type="entry name" value="CENTROSOME AND SPINDLE POLE-ASSOCIATED PROTEIN 1"/>
    <property type="match status" value="1"/>
</dbReference>
<feature type="region of interest" description="Disordered" evidence="2">
    <location>
        <begin position="363"/>
        <end position="404"/>
    </location>
</feature>
<feature type="compositionally biased region" description="Basic residues" evidence="2">
    <location>
        <begin position="932"/>
        <end position="941"/>
    </location>
</feature>
<dbReference type="InterPro" id="IPR026708">
    <property type="entry name" value="CSPP1"/>
</dbReference>
<feature type="compositionally biased region" description="Low complexity" evidence="2">
    <location>
        <begin position="991"/>
        <end position="1005"/>
    </location>
</feature>
<feature type="compositionally biased region" description="Polar residues" evidence="2">
    <location>
        <begin position="743"/>
        <end position="756"/>
    </location>
</feature>
<feature type="region of interest" description="Disordered" evidence="2">
    <location>
        <begin position="185"/>
        <end position="236"/>
    </location>
</feature>
<feature type="compositionally biased region" description="Low complexity" evidence="2">
    <location>
        <begin position="545"/>
        <end position="555"/>
    </location>
</feature>
<feature type="region of interest" description="Disordered" evidence="2">
    <location>
        <begin position="304"/>
        <end position="345"/>
    </location>
</feature>
<evidence type="ECO:0000256" key="2">
    <source>
        <dbReference type="SAM" id="MobiDB-lite"/>
    </source>
</evidence>
<dbReference type="Proteomes" id="UP000314294">
    <property type="component" value="Unassembled WGS sequence"/>
</dbReference>
<gene>
    <name evidence="3" type="primary">CSPP1</name>
    <name evidence="3" type="ORF">EYF80_023783</name>
</gene>
<dbReference type="GO" id="GO:0000922">
    <property type="term" value="C:spindle pole"/>
    <property type="evidence" value="ECO:0007669"/>
    <property type="project" value="InterPro"/>
</dbReference>
<feature type="compositionally biased region" description="Pro residues" evidence="2">
    <location>
        <begin position="388"/>
        <end position="397"/>
    </location>
</feature>
<reference evidence="3 4" key="1">
    <citation type="submission" date="2019-03" db="EMBL/GenBank/DDBJ databases">
        <title>First draft genome of Liparis tanakae, snailfish: a comprehensive survey of snailfish specific genes.</title>
        <authorList>
            <person name="Kim W."/>
            <person name="Song I."/>
            <person name="Jeong J.-H."/>
            <person name="Kim D."/>
            <person name="Kim S."/>
            <person name="Ryu S."/>
            <person name="Song J.Y."/>
            <person name="Lee S.K."/>
        </authorList>
    </citation>
    <scope>NUCLEOTIDE SEQUENCE [LARGE SCALE GENOMIC DNA]</scope>
    <source>
        <tissue evidence="3">Muscle</tissue>
    </source>
</reference>
<feature type="compositionally biased region" description="Acidic residues" evidence="2">
    <location>
        <begin position="160"/>
        <end position="170"/>
    </location>
</feature>
<feature type="compositionally biased region" description="Basic and acidic residues" evidence="2">
    <location>
        <begin position="649"/>
        <end position="669"/>
    </location>
</feature>